<dbReference type="PATRIC" id="fig|755172.3.peg.815"/>
<keyword evidence="1" id="KW-1133">Transmembrane helix</keyword>
<evidence type="ECO:0000313" key="2">
    <source>
        <dbReference type="EMBL" id="KXB67120.1"/>
    </source>
</evidence>
<keyword evidence="1" id="KW-0472">Membrane</keyword>
<dbReference type="STRING" id="755172.HMPREF1863_00846"/>
<evidence type="ECO:0000256" key="1">
    <source>
        <dbReference type="SAM" id="Phobius"/>
    </source>
</evidence>
<feature type="transmembrane region" description="Helical" evidence="1">
    <location>
        <begin position="43"/>
        <end position="61"/>
    </location>
</feature>
<organism evidence="2 3">
    <name type="scientific">Aedoeadaptatus coxii</name>
    <dbReference type="NCBI Taxonomy" id="755172"/>
    <lineage>
        <taxon>Bacteria</taxon>
        <taxon>Bacillati</taxon>
        <taxon>Bacillota</taxon>
        <taxon>Tissierellia</taxon>
        <taxon>Tissierellales</taxon>
        <taxon>Peptoniphilaceae</taxon>
        <taxon>Aedoeadaptatus</taxon>
    </lineage>
</organism>
<reference evidence="3" key="1">
    <citation type="submission" date="2016-01" db="EMBL/GenBank/DDBJ databases">
        <authorList>
            <person name="Mitreva M."/>
            <person name="Pepin K.H."/>
            <person name="Mihindukulasuriya K.A."/>
            <person name="Fulton R."/>
            <person name="Fronick C."/>
            <person name="O'Laughlin M."/>
            <person name="Miner T."/>
            <person name="Herter B."/>
            <person name="Rosa B.A."/>
            <person name="Cordes M."/>
            <person name="Tomlinson C."/>
            <person name="Wollam A."/>
            <person name="Palsikar V.B."/>
            <person name="Mardis E.R."/>
            <person name="Wilson R.K."/>
        </authorList>
    </citation>
    <scope>NUCLEOTIDE SEQUENCE [LARGE SCALE GENOMIC DNA]</scope>
    <source>
        <strain evidence="3">DNF00729</strain>
    </source>
</reference>
<dbReference type="AlphaFoldDB" id="A0A134AHW6"/>
<sequence>MFAIAGNRIKLYNLGGEMEYYLWLVGTLALAGNIFLVDMKKGYRYTMGSLLILAFLVLVFMRGKLYL</sequence>
<evidence type="ECO:0000313" key="3">
    <source>
        <dbReference type="Proteomes" id="UP000070442"/>
    </source>
</evidence>
<protein>
    <submittedName>
        <fullName evidence="2">Uncharacterized protein</fullName>
    </submittedName>
</protein>
<feature type="transmembrane region" description="Helical" evidence="1">
    <location>
        <begin position="20"/>
        <end position="37"/>
    </location>
</feature>
<accession>A0A134AHW6</accession>
<dbReference type="Proteomes" id="UP000070442">
    <property type="component" value="Unassembled WGS sequence"/>
</dbReference>
<name>A0A134AHW6_9FIRM</name>
<dbReference type="EMBL" id="LSDG01000023">
    <property type="protein sequence ID" value="KXB67120.1"/>
    <property type="molecule type" value="Genomic_DNA"/>
</dbReference>
<keyword evidence="3" id="KW-1185">Reference proteome</keyword>
<gene>
    <name evidence="2" type="ORF">HMPREF1863_00846</name>
</gene>
<comment type="caution">
    <text evidence="2">The sequence shown here is derived from an EMBL/GenBank/DDBJ whole genome shotgun (WGS) entry which is preliminary data.</text>
</comment>
<keyword evidence="1" id="KW-0812">Transmembrane</keyword>
<proteinExistence type="predicted"/>